<dbReference type="AlphaFoldDB" id="A0A812I0B2"/>
<dbReference type="Proteomes" id="UP000604046">
    <property type="component" value="Unassembled WGS sequence"/>
</dbReference>
<organism evidence="2 3">
    <name type="scientific">Symbiodinium natans</name>
    <dbReference type="NCBI Taxonomy" id="878477"/>
    <lineage>
        <taxon>Eukaryota</taxon>
        <taxon>Sar</taxon>
        <taxon>Alveolata</taxon>
        <taxon>Dinophyceae</taxon>
        <taxon>Suessiales</taxon>
        <taxon>Symbiodiniaceae</taxon>
        <taxon>Symbiodinium</taxon>
    </lineage>
</organism>
<keyword evidence="3" id="KW-1185">Reference proteome</keyword>
<name>A0A812I0B2_9DINO</name>
<feature type="compositionally biased region" description="Basic and acidic residues" evidence="1">
    <location>
        <begin position="176"/>
        <end position="185"/>
    </location>
</feature>
<evidence type="ECO:0000256" key="1">
    <source>
        <dbReference type="SAM" id="MobiDB-lite"/>
    </source>
</evidence>
<proteinExistence type="predicted"/>
<gene>
    <name evidence="2" type="ORF">SNAT2548_LOCUS2426</name>
</gene>
<accession>A0A812I0B2</accession>
<evidence type="ECO:0000313" key="2">
    <source>
        <dbReference type="EMBL" id="CAE6969699.1"/>
    </source>
</evidence>
<sequence>MDSHPVSQAPLTLEKFYVQCKRSRKGKQLLAQTNSATAREGGVLRRGARALAQHLLALVAALRQLPSASCTAYLLQCSFHPGILVQRLLSQMLPKVSGATLLSACITVRLRAPWAHTVRFAAGLGMPRGAPNRRSGTKNCKRSGCPLKAKKETGKDCERSSEKKFVGALPLARSLLRDGKGEHRQQSRRARTVPSSEGTTPFFNAWTPRCSNPCSPYVSEVRWSL</sequence>
<reference evidence="2" key="1">
    <citation type="submission" date="2021-02" db="EMBL/GenBank/DDBJ databases">
        <authorList>
            <person name="Dougan E. K."/>
            <person name="Rhodes N."/>
            <person name="Thang M."/>
            <person name="Chan C."/>
        </authorList>
    </citation>
    <scope>NUCLEOTIDE SEQUENCE</scope>
</reference>
<comment type="caution">
    <text evidence="2">The sequence shown here is derived from an EMBL/GenBank/DDBJ whole genome shotgun (WGS) entry which is preliminary data.</text>
</comment>
<dbReference type="EMBL" id="CAJNDS010000140">
    <property type="protein sequence ID" value="CAE6969699.1"/>
    <property type="molecule type" value="Genomic_DNA"/>
</dbReference>
<protein>
    <submittedName>
        <fullName evidence="2">Uncharacterized protein</fullName>
    </submittedName>
</protein>
<feature type="region of interest" description="Disordered" evidence="1">
    <location>
        <begin position="176"/>
        <end position="198"/>
    </location>
</feature>
<evidence type="ECO:0000313" key="3">
    <source>
        <dbReference type="Proteomes" id="UP000604046"/>
    </source>
</evidence>